<organism evidence="6 7">
    <name type="scientific">Chaetoceros tenuissimus</name>
    <dbReference type="NCBI Taxonomy" id="426638"/>
    <lineage>
        <taxon>Eukaryota</taxon>
        <taxon>Sar</taxon>
        <taxon>Stramenopiles</taxon>
        <taxon>Ochrophyta</taxon>
        <taxon>Bacillariophyta</taxon>
        <taxon>Coscinodiscophyceae</taxon>
        <taxon>Chaetocerotophycidae</taxon>
        <taxon>Chaetocerotales</taxon>
        <taxon>Chaetocerotaceae</taxon>
        <taxon>Chaetoceros</taxon>
    </lineage>
</organism>
<dbReference type="Pfam" id="PF05958">
    <property type="entry name" value="tRNA_U5-meth_tr"/>
    <property type="match status" value="2"/>
</dbReference>
<evidence type="ECO:0000313" key="7">
    <source>
        <dbReference type="Proteomes" id="UP001054902"/>
    </source>
</evidence>
<comment type="similarity">
    <text evidence="5">Belongs to the class I-like SAM-binding methyltransferase superfamily. RNA M5U methyltransferase family.</text>
</comment>
<proteinExistence type="inferred from homology"/>
<dbReference type="EMBL" id="BLLK01000069">
    <property type="protein sequence ID" value="GFH60117.1"/>
    <property type="molecule type" value="Genomic_DNA"/>
</dbReference>
<name>A0AAD3D8Y7_9STRA</name>
<keyword evidence="4" id="KW-0819">tRNA processing</keyword>
<dbReference type="GO" id="GO:0019843">
    <property type="term" value="F:rRNA binding"/>
    <property type="evidence" value="ECO:0007669"/>
    <property type="project" value="TreeGrafter"/>
</dbReference>
<dbReference type="Proteomes" id="UP001054902">
    <property type="component" value="Unassembled WGS sequence"/>
</dbReference>
<dbReference type="GO" id="GO:0000049">
    <property type="term" value="F:tRNA binding"/>
    <property type="evidence" value="ECO:0007669"/>
    <property type="project" value="TreeGrafter"/>
</dbReference>
<dbReference type="PROSITE" id="PS51687">
    <property type="entry name" value="SAM_MT_RNA_M5U"/>
    <property type="match status" value="1"/>
</dbReference>
<keyword evidence="1 5" id="KW-0489">Methyltransferase</keyword>
<evidence type="ECO:0000256" key="2">
    <source>
        <dbReference type="ARBA" id="ARBA00022679"/>
    </source>
</evidence>
<comment type="caution">
    <text evidence="5">Lacks conserved residue(s) required for the propagation of feature annotation.</text>
</comment>
<reference evidence="6 7" key="1">
    <citation type="journal article" date="2021" name="Sci. Rep.">
        <title>The genome of the diatom Chaetoceros tenuissimus carries an ancient integrated fragment of an extant virus.</title>
        <authorList>
            <person name="Hongo Y."/>
            <person name="Kimura K."/>
            <person name="Takaki Y."/>
            <person name="Yoshida Y."/>
            <person name="Baba S."/>
            <person name="Kobayashi G."/>
            <person name="Nagasaki K."/>
            <person name="Hano T."/>
            <person name="Tomaru Y."/>
        </authorList>
    </citation>
    <scope>NUCLEOTIDE SEQUENCE [LARGE SCALE GENOMIC DNA]</scope>
    <source>
        <strain evidence="6 7">NIES-3715</strain>
    </source>
</reference>
<dbReference type="GO" id="GO:0030697">
    <property type="term" value="F:tRNA (uracil(54)-C5)-methyltransferase activity, S-adenosyl methionine-dependent"/>
    <property type="evidence" value="ECO:0007669"/>
    <property type="project" value="InterPro"/>
</dbReference>
<dbReference type="PANTHER" id="PTHR47790:SF2">
    <property type="entry name" value="TRNA_TMRNA (URACIL-C(5))-METHYLTRANSFERASE"/>
    <property type="match status" value="1"/>
</dbReference>
<dbReference type="Gene3D" id="2.40.50.1070">
    <property type="match status" value="1"/>
</dbReference>
<feature type="binding site" evidence="5">
    <location>
        <position position="274"/>
    </location>
    <ligand>
        <name>S-adenosyl-L-methionine</name>
        <dbReference type="ChEBI" id="CHEBI:59789"/>
    </ligand>
</feature>
<dbReference type="PANTHER" id="PTHR47790">
    <property type="entry name" value="TRNA/TMRNA (URACIL-C(5))-METHYLTRANSFERASE"/>
    <property type="match status" value="1"/>
</dbReference>
<dbReference type="AlphaFoldDB" id="A0AAD3D8Y7"/>
<feature type="binding site" evidence="5">
    <location>
        <position position="297"/>
    </location>
    <ligand>
        <name>S-adenosyl-L-methionine</name>
        <dbReference type="ChEBI" id="CHEBI:59789"/>
    </ligand>
</feature>
<dbReference type="InterPro" id="IPR029063">
    <property type="entry name" value="SAM-dependent_MTases_sf"/>
</dbReference>
<comment type="caution">
    <text evidence="6">The sequence shown here is derived from an EMBL/GenBank/DDBJ whole genome shotgun (WGS) entry which is preliminary data.</text>
</comment>
<keyword evidence="3 5" id="KW-0949">S-adenosyl-L-methionine</keyword>
<evidence type="ECO:0000256" key="4">
    <source>
        <dbReference type="ARBA" id="ARBA00022694"/>
    </source>
</evidence>
<dbReference type="InterPro" id="IPR010280">
    <property type="entry name" value="U5_MeTrfase_fam"/>
</dbReference>
<keyword evidence="2 5" id="KW-0808">Transferase</keyword>
<evidence type="ECO:0000256" key="1">
    <source>
        <dbReference type="ARBA" id="ARBA00022603"/>
    </source>
</evidence>
<evidence type="ECO:0000256" key="3">
    <source>
        <dbReference type="ARBA" id="ARBA00022691"/>
    </source>
</evidence>
<dbReference type="Gene3D" id="3.40.50.150">
    <property type="entry name" value="Vaccinia Virus protein VP39"/>
    <property type="match status" value="1"/>
</dbReference>
<gene>
    <name evidence="6" type="ORF">CTEN210_16593</name>
</gene>
<feature type="binding site" evidence="5">
    <location>
        <position position="377"/>
    </location>
    <ligand>
        <name>S-adenosyl-L-methionine</name>
        <dbReference type="ChEBI" id="CHEBI:59789"/>
    </ligand>
</feature>
<dbReference type="GO" id="GO:0032259">
    <property type="term" value="P:methylation"/>
    <property type="evidence" value="ECO:0007669"/>
    <property type="project" value="UniProtKB-KW"/>
</dbReference>
<protein>
    <submittedName>
        <fullName evidence="6">Uncharacterized protein</fullName>
    </submittedName>
</protein>
<dbReference type="GO" id="GO:0008033">
    <property type="term" value="P:tRNA processing"/>
    <property type="evidence" value="ECO:0007669"/>
    <property type="project" value="UniProtKB-KW"/>
</dbReference>
<evidence type="ECO:0000313" key="6">
    <source>
        <dbReference type="EMBL" id="GFH60117.1"/>
    </source>
</evidence>
<feature type="active site" description="Nucleophile" evidence="5">
    <location>
        <position position="404"/>
    </location>
</feature>
<sequence>MIQLPGYGCSLEEDSVLHSSEKAKSAATDLEIVGIPRENITTLPCESFEETINYRCSCTFQIVIGDNSDLEYSMRSAKEAVPLGGDYFPIATKRIQHNMKKVIQNLNKKDGEENYTFNDMRRNLSSISFASSWNDDLDCIVTMNFCKPFFECEESKKVILNTADNFCKASEITSLILRSKKVKEIVGRTPIFIDDVINIQTSESNDILNISLGRGDVNDNNTTPIFYRKPEDAFQHPNSNTMLQALKWMLNKLHEIKAQSNYSDGVRFRLLEMYCGCGAHTMAIAKSNIFDTIVAVELDQRLVQACQSNCEQNSCSPKDENDDDKSTSVYVFQGDATEWAAKSMLRTRKESEGTVYTASKLSKSYWYTQQYNVFLVDPPRQGLSKEVCDLAANGSFEHMLYISCGRDALKVDLQVLSTHFEVVDCTITDLFPRTTSVETLVHLQRRKVVQ</sequence>
<dbReference type="InterPro" id="IPR011869">
    <property type="entry name" value="TrmA_MeTrfase"/>
</dbReference>
<dbReference type="GO" id="GO:0005829">
    <property type="term" value="C:cytosol"/>
    <property type="evidence" value="ECO:0007669"/>
    <property type="project" value="TreeGrafter"/>
</dbReference>
<evidence type="ECO:0000256" key="5">
    <source>
        <dbReference type="PROSITE-ProRule" id="PRU01024"/>
    </source>
</evidence>
<keyword evidence="7" id="KW-1185">Reference proteome</keyword>
<dbReference type="SUPFAM" id="SSF53335">
    <property type="entry name" value="S-adenosyl-L-methionine-dependent methyltransferases"/>
    <property type="match status" value="1"/>
</dbReference>
<accession>A0AAD3D8Y7</accession>